<sequence length="651" mass="73458">MHKIYPILILLSMACLPTLSQVNKRDSLIQQLGKSKEDTAKVLLLCAIGEATENNEPETAKQYFRQAGLLSRKLHYDAGEYKYLYLYGNALIIQGNYDSSLYYQQQALAMAEKMKDSLSIGISLFNIGISYREMSSFEKAIEYCLRGRKIIDELGNEKLEMQVDDALQVLYYNRTNYDQAIVYGEKAVALARKLGMKEYLGKYLINVSLSYQNRNQPKKTMAVLEEALKIGQELQDNRILMVVRQNLAGAALKQHDYALTRKYAEETLDLSRKIGSTDGETTALRTIAVTYLQEGKLATAKAYAHQAMALSKTWNYKVEELSLYRLLSGIGYAEKDLEHGLLYDDTMYAKLEGMVKEVISKQSADLEKKYETEKKESRIHQLEAEKTVQDLRIRQKNIINYILIGGAATLSFIALLTYRNYRQKQALQQKRINELQTEKQLAATEAVLKGEEQERTRLAKDLHDGLGGMLSGIKYSFNTMKGNLIMTAENLQAFERGIDMLDSSINEMRRVAHNLMPEALVKFGLDTALRDFCHDINQSGSLKLQYQSSGLENVEIESNTAITVYRIVQELVNNVLKHAGAATAVVQIIKNETGIAITVEDDGKGFDTAILQRSKGIGWSNIHSRIDYLNGKMDIESTPQKGTSVLIELPV</sequence>
<dbReference type="SUPFAM" id="SSF48452">
    <property type="entry name" value="TPR-like"/>
    <property type="match status" value="2"/>
</dbReference>
<dbReference type="Gene3D" id="3.30.565.10">
    <property type="entry name" value="Histidine kinase-like ATPase, C-terminal domain"/>
    <property type="match status" value="1"/>
</dbReference>
<keyword evidence="4" id="KW-0812">Transmembrane</keyword>
<feature type="domain" description="Histidine kinase" evidence="5">
    <location>
        <begin position="461"/>
        <end position="651"/>
    </location>
</feature>
<dbReference type="KEGG" id="pseg:D3H65_18705"/>
<protein>
    <recommendedName>
        <fullName evidence="5">Histidine kinase domain-containing protein</fullName>
    </recommendedName>
</protein>
<gene>
    <name evidence="6" type="ORF">D3H65_18705</name>
</gene>
<dbReference type="PANTHER" id="PTHR24421:SF59">
    <property type="entry name" value="OXYGEN SENSOR HISTIDINE KINASE NREB"/>
    <property type="match status" value="1"/>
</dbReference>
<dbReference type="PANTHER" id="PTHR24421">
    <property type="entry name" value="NITRATE/NITRITE SENSOR PROTEIN NARX-RELATED"/>
    <property type="match status" value="1"/>
</dbReference>
<evidence type="ECO:0000313" key="6">
    <source>
        <dbReference type="EMBL" id="AXY75884.1"/>
    </source>
</evidence>
<dbReference type="Pfam" id="PF02518">
    <property type="entry name" value="HATPase_c"/>
    <property type="match status" value="1"/>
</dbReference>
<dbReference type="Proteomes" id="UP000263900">
    <property type="component" value="Chromosome"/>
</dbReference>
<dbReference type="PROSITE" id="PS51257">
    <property type="entry name" value="PROKAR_LIPOPROTEIN"/>
    <property type="match status" value="1"/>
</dbReference>
<dbReference type="EMBL" id="CP032157">
    <property type="protein sequence ID" value="AXY75884.1"/>
    <property type="molecule type" value="Genomic_DNA"/>
</dbReference>
<dbReference type="Pfam" id="PF13424">
    <property type="entry name" value="TPR_12"/>
    <property type="match status" value="1"/>
</dbReference>
<keyword evidence="3" id="KW-0902">Two-component regulatory system</keyword>
<evidence type="ECO:0000313" key="7">
    <source>
        <dbReference type="Proteomes" id="UP000263900"/>
    </source>
</evidence>
<dbReference type="InterPro" id="IPR036890">
    <property type="entry name" value="HATPase_C_sf"/>
</dbReference>
<proteinExistence type="predicted"/>
<dbReference type="PROSITE" id="PS50109">
    <property type="entry name" value="HIS_KIN"/>
    <property type="match status" value="1"/>
</dbReference>
<dbReference type="InterPro" id="IPR011990">
    <property type="entry name" value="TPR-like_helical_dom_sf"/>
</dbReference>
<dbReference type="InterPro" id="IPR011712">
    <property type="entry name" value="Sig_transdc_His_kin_sub3_dim/P"/>
</dbReference>
<keyword evidence="4" id="KW-0472">Membrane</keyword>
<dbReference type="GO" id="GO:0016020">
    <property type="term" value="C:membrane"/>
    <property type="evidence" value="ECO:0007669"/>
    <property type="project" value="InterPro"/>
</dbReference>
<dbReference type="InterPro" id="IPR019734">
    <property type="entry name" value="TPR_rpt"/>
</dbReference>
<dbReference type="GO" id="GO:0046983">
    <property type="term" value="F:protein dimerization activity"/>
    <property type="evidence" value="ECO:0007669"/>
    <property type="project" value="InterPro"/>
</dbReference>
<evidence type="ECO:0000256" key="3">
    <source>
        <dbReference type="ARBA" id="ARBA00023012"/>
    </source>
</evidence>
<evidence type="ECO:0000256" key="2">
    <source>
        <dbReference type="ARBA" id="ARBA00022777"/>
    </source>
</evidence>
<dbReference type="InterPro" id="IPR003594">
    <property type="entry name" value="HATPase_dom"/>
</dbReference>
<dbReference type="InterPro" id="IPR050482">
    <property type="entry name" value="Sensor_HK_TwoCompSys"/>
</dbReference>
<evidence type="ECO:0000256" key="1">
    <source>
        <dbReference type="ARBA" id="ARBA00022679"/>
    </source>
</evidence>
<dbReference type="Gene3D" id="1.20.5.1930">
    <property type="match status" value="1"/>
</dbReference>
<keyword evidence="4" id="KW-1133">Transmembrane helix</keyword>
<keyword evidence="1" id="KW-0808">Transferase</keyword>
<evidence type="ECO:0000256" key="4">
    <source>
        <dbReference type="SAM" id="Phobius"/>
    </source>
</evidence>
<dbReference type="CDD" id="cd16917">
    <property type="entry name" value="HATPase_UhpB-NarQ-NarX-like"/>
    <property type="match status" value="1"/>
</dbReference>
<dbReference type="GO" id="GO:0000155">
    <property type="term" value="F:phosphorelay sensor kinase activity"/>
    <property type="evidence" value="ECO:0007669"/>
    <property type="project" value="InterPro"/>
</dbReference>
<dbReference type="OrthoDB" id="617348at2"/>
<accession>A0A3B7MMZ1</accession>
<dbReference type="SUPFAM" id="SSF55874">
    <property type="entry name" value="ATPase domain of HSP90 chaperone/DNA topoisomerase II/histidine kinase"/>
    <property type="match status" value="1"/>
</dbReference>
<evidence type="ECO:0000259" key="5">
    <source>
        <dbReference type="PROSITE" id="PS50109"/>
    </source>
</evidence>
<keyword evidence="2" id="KW-0418">Kinase</keyword>
<dbReference type="SMART" id="SM00028">
    <property type="entry name" value="TPR"/>
    <property type="match status" value="5"/>
</dbReference>
<feature type="transmembrane region" description="Helical" evidence="4">
    <location>
        <begin position="398"/>
        <end position="418"/>
    </location>
</feature>
<dbReference type="Pfam" id="PF07730">
    <property type="entry name" value="HisKA_3"/>
    <property type="match status" value="1"/>
</dbReference>
<organism evidence="6 7">
    <name type="scientific">Paraflavitalea soli</name>
    <dbReference type="NCBI Taxonomy" id="2315862"/>
    <lineage>
        <taxon>Bacteria</taxon>
        <taxon>Pseudomonadati</taxon>
        <taxon>Bacteroidota</taxon>
        <taxon>Chitinophagia</taxon>
        <taxon>Chitinophagales</taxon>
        <taxon>Chitinophagaceae</taxon>
        <taxon>Paraflavitalea</taxon>
    </lineage>
</organism>
<reference evidence="6 7" key="1">
    <citation type="submission" date="2018-09" db="EMBL/GenBank/DDBJ databases">
        <title>Genome sequencing of strain 6GH32-13.</title>
        <authorList>
            <person name="Weon H.-Y."/>
            <person name="Heo J."/>
            <person name="Kwon S.-W."/>
        </authorList>
    </citation>
    <scope>NUCLEOTIDE SEQUENCE [LARGE SCALE GENOMIC DNA]</scope>
    <source>
        <strain evidence="6 7">5GH32-13</strain>
    </source>
</reference>
<dbReference type="SMART" id="SM00387">
    <property type="entry name" value="HATPase_c"/>
    <property type="match status" value="1"/>
</dbReference>
<name>A0A3B7MMZ1_9BACT</name>
<dbReference type="Gene3D" id="1.25.40.10">
    <property type="entry name" value="Tetratricopeptide repeat domain"/>
    <property type="match status" value="1"/>
</dbReference>
<dbReference type="AlphaFoldDB" id="A0A3B7MMZ1"/>
<dbReference type="InterPro" id="IPR005467">
    <property type="entry name" value="His_kinase_dom"/>
</dbReference>
<keyword evidence="7" id="KW-1185">Reference proteome</keyword>